<dbReference type="GO" id="GO:0008270">
    <property type="term" value="F:zinc ion binding"/>
    <property type="evidence" value="ECO:0007669"/>
    <property type="project" value="UniProtKB-KW"/>
</dbReference>
<feature type="compositionally biased region" description="Acidic residues" evidence="5">
    <location>
        <begin position="246"/>
        <end position="255"/>
    </location>
</feature>
<dbReference type="Gramene" id="TraesJAG3B03G01552200.1">
    <property type="protein sequence ID" value="TraesJAG3B03G01552200.1.CDS1"/>
    <property type="gene ID" value="TraesJAG3B03G01552200"/>
</dbReference>
<proteinExistence type="predicted"/>
<feature type="region of interest" description="Disordered" evidence="5">
    <location>
        <begin position="224"/>
        <end position="255"/>
    </location>
</feature>
<dbReference type="Pfam" id="PF21361">
    <property type="entry name" value="Sina_ZnF"/>
    <property type="match status" value="1"/>
</dbReference>
<dbReference type="SUPFAM" id="SSF49599">
    <property type="entry name" value="TRAF domain-like"/>
    <property type="match status" value="1"/>
</dbReference>
<dbReference type="GO" id="GO:0016567">
    <property type="term" value="P:protein ubiquitination"/>
    <property type="evidence" value="ECO:0007669"/>
    <property type="project" value="UniProtKB-UniPathway"/>
</dbReference>
<protein>
    <recommendedName>
        <fullName evidence="6">SIAH-type domain-containing protein</fullName>
    </recommendedName>
</protein>
<organism evidence="7">
    <name type="scientific">Triticum aestivum</name>
    <name type="common">Wheat</name>
    <dbReference type="NCBI Taxonomy" id="4565"/>
    <lineage>
        <taxon>Eukaryota</taxon>
        <taxon>Viridiplantae</taxon>
        <taxon>Streptophyta</taxon>
        <taxon>Embryophyta</taxon>
        <taxon>Tracheophyta</taxon>
        <taxon>Spermatophyta</taxon>
        <taxon>Magnoliopsida</taxon>
        <taxon>Liliopsida</taxon>
        <taxon>Poales</taxon>
        <taxon>Poaceae</taxon>
        <taxon>BOP clade</taxon>
        <taxon>Pooideae</taxon>
        <taxon>Triticodae</taxon>
        <taxon>Triticeae</taxon>
        <taxon>Triticinae</taxon>
        <taxon>Triticum</taxon>
    </lineage>
</organism>
<dbReference type="InterPro" id="IPR013083">
    <property type="entry name" value="Znf_RING/FYVE/PHD"/>
</dbReference>
<dbReference type="Gramene" id="TraesARI3B03G01556760.1">
    <property type="protein sequence ID" value="TraesARI3B03G01556760.1.CDS1"/>
    <property type="gene ID" value="TraesARI3B03G01556760"/>
</dbReference>
<dbReference type="PROSITE" id="PS51081">
    <property type="entry name" value="ZF_SIAH"/>
    <property type="match status" value="1"/>
</dbReference>
<dbReference type="PANTHER" id="PTHR10315">
    <property type="entry name" value="E3 UBIQUITIN PROTEIN LIGASE SIAH"/>
    <property type="match status" value="1"/>
</dbReference>
<evidence type="ECO:0000313" key="7">
    <source>
        <dbReference type="EMBL" id="CDM80400.1"/>
    </source>
</evidence>
<dbReference type="Gene3D" id="3.30.40.10">
    <property type="entry name" value="Zinc/RING finger domain, C3HC4 (zinc finger)"/>
    <property type="match status" value="1"/>
</dbReference>
<feature type="domain" description="SIAH-type" evidence="6">
    <location>
        <begin position="42"/>
        <end position="97"/>
    </location>
</feature>
<evidence type="ECO:0000256" key="5">
    <source>
        <dbReference type="SAM" id="MobiDB-lite"/>
    </source>
</evidence>
<dbReference type="HOGENOM" id="CLU_040603_4_0_1"/>
<dbReference type="InterPro" id="IPR052088">
    <property type="entry name" value="E3_ubiquitin-ligase_SINA"/>
</dbReference>
<evidence type="ECO:0000259" key="6">
    <source>
        <dbReference type="PROSITE" id="PS51081"/>
    </source>
</evidence>
<evidence type="ECO:0000256" key="2">
    <source>
        <dbReference type="ARBA" id="ARBA00022771"/>
    </source>
</evidence>
<evidence type="ECO:0000256" key="4">
    <source>
        <dbReference type="PROSITE-ProRule" id="PRU00455"/>
    </source>
</evidence>
<gene>
    <name evidence="7" type="ORF">TRAES_3BF035200130CFD_c1</name>
</gene>
<dbReference type="PANTHER" id="PTHR10315:SF83">
    <property type="entry name" value="RING-TYPE E3 UBIQUITIN TRANSFERASE"/>
    <property type="match status" value="1"/>
</dbReference>
<dbReference type="EMBL" id="HG670306">
    <property type="protein sequence ID" value="CDM80400.1"/>
    <property type="molecule type" value="Genomic_DNA"/>
</dbReference>
<dbReference type="Gramene" id="TraesLAC3B03G01474940.1">
    <property type="protein sequence ID" value="TraesLAC3B03G01474940.1.CDS1"/>
    <property type="gene ID" value="TraesLAC3B03G01474940"/>
</dbReference>
<sequence>MGHPHFLCESCCVDNLPAESKCRTCSGATFQRCTAMEDAVSTIFLPCKHGCDERITYYRKAEHEKTCKEGPCFCPEPGCGFRGKTTALYDHFTTQHKWPATNLHGRMLLELHADPGVQILRGEEGHLFLLKVSPMESQCLMVSLVCVQPNPPESVFDCSFSYKWRSNHSLNVWLDRIPNSSLSDGLPEDCFCILPNVLEGDTALLKGIFINKRVDYDDEIFFEKDDDEMEAEDDDDSSYDEIKVENDDDDDDDDA</sequence>
<evidence type="ECO:0000256" key="1">
    <source>
        <dbReference type="ARBA" id="ARBA00022723"/>
    </source>
</evidence>
<keyword evidence="3" id="KW-0862">Zinc</keyword>
<dbReference type="AlphaFoldDB" id="A0A077RP76"/>
<dbReference type="UniPathway" id="UPA00143"/>
<keyword evidence="2 4" id="KW-0863">Zinc-finger</keyword>
<name>A0A077RP76_WHEAT</name>
<dbReference type="InterPro" id="IPR013010">
    <property type="entry name" value="Znf_SIAH"/>
</dbReference>
<feature type="compositionally biased region" description="Acidic residues" evidence="5">
    <location>
        <begin position="224"/>
        <end position="239"/>
    </location>
</feature>
<accession>A0A077RP76</accession>
<evidence type="ECO:0000256" key="3">
    <source>
        <dbReference type="ARBA" id="ARBA00022833"/>
    </source>
</evidence>
<reference evidence="7" key="1">
    <citation type="journal article" date="2014" name="Science">
        <title>Structural and functional partitioning of bread wheat chromosome 3B.</title>
        <authorList>
            <person name="Choulet F."/>
            <person name="Alberti A."/>
            <person name="Theil S."/>
            <person name="Glover N."/>
            <person name="Barbe V."/>
            <person name="Daron J."/>
            <person name="Pingault L."/>
            <person name="Sourdille P."/>
            <person name="Couloux A."/>
            <person name="Paux E."/>
            <person name="Leroy P."/>
            <person name="Mangenot S."/>
            <person name="Guilhot N."/>
            <person name="Le Gouis J."/>
            <person name="Balfourier F."/>
            <person name="Alaux M."/>
            <person name="Jamilloux V."/>
            <person name="Poulain J."/>
            <person name="Durand C."/>
            <person name="Bellec A."/>
            <person name="Gaspin C."/>
            <person name="Safar J."/>
            <person name="Dolezel J."/>
            <person name="Rogers J."/>
            <person name="Vandepoele K."/>
            <person name="Aury J.M."/>
            <person name="Mayer K."/>
            <person name="Berges H."/>
            <person name="Quesneville H."/>
            <person name="Wincker P."/>
            <person name="Feuillet C."/>
        </authorList>
    </citation>
    <scope>NUCLEOTIDE SEQUENCE</scope>
</reference>
<dbReference type="Gramene" id="TraesNOR3B03G01564810.1">
    <property type="protein sequence ID" value="TraesNOR3B03G01564810.1.CDS1"/>
    <property type="gene ID" value="TraesNOR3B03G01564810"/>
</dbReference>
<keyword evidence="1" id="KW-0479">Metal-binding</keyword>